<accession>L7LV73</accession>
<protein>
    <submittedName>
        <fullName evidence="2">Uncharacterized protein</fullName>
    </submittedName>
</protein>
<keyword evidence="1" id="KW-0472">Membrane</keyword>
<dbReference type="AlphaFoldDB" id="L7LV73"/>
<feature type="transmembrane region" description="Helical" evidence="1">
    <location>
        <begin position="20"/>
        <end position="43"/>
    </location>
</feature>
<dbReference type="EMBL" id="GACK01009339">
    <property type="protein sequence ID" value="JAA55695.1"/>
    <property type="molecule type" value="mRNA"/>
</dbReference>
<proteinExistence type="evidence at transcript level"/>
<keyword evidence="1" id="KW-0812">Transmembrane</keyword>
<organism evidence="2">
    <name type="scientific">Rhipicephalus pulchellus</name>
    <name type="common">Yellow backed tick</name>
    <name type="synonym">Dermacentor pulchellus</name>
    <dbReference type="NCBI Taxonomy" id="72859"/>
    <lineage>
        <taxon>Eukaryota</taxon>
        <taxon>Metazoa</taxon>
        <taxon>Ecdysozoa</taxon>
        <taxon>Arthropoda</taxon>
        <taxon>Chelicerata</taxon>
        <taxon>Arachnida</taxon>
        <taxon>Acari</taxon>
        <taxon>Parasitiformes</taxon>
        <taxon>Ixodida</taxon>
        <taxon>Ixodoidea</taxon>
        <taxon>Ixodidae</taxon>
        <taxon>Rhipicephalinae</taxon>
        <taxon>Rhipicephalus</taxon>
        <taxon>Rhipicephalus</taxon>
    </lineage>
</organism>
<reference evidence="2" key="1">
    <citation type="submission" date="2012-11" db="EMBL/GenBank/DDBJ databases">
        <authorList>
            <person name="Lucero-Rivera Y.E."/>
            <person name="Tovar-Ramirez D."/>
        </authorList>
    </citation>
    <scope>NUCLEOTIDE SEQUENCE</scope>
    <source>
        <tissue evidence="2">Salivary gland</tissue>
    </source>
</reference>
<reference evidence="2" key="2">
    <citation type="journal article" date="2015" name="J. Proteomics">
        <title>Sexual differences in the sialomes of the zebra tick, Rhipicephalus pulchellus.</title>
        <authorList>
            <person name="Tan A.W."/>
            <person name="Francischetti I.M."/>
            <person name="Slovak M."/>
            <person name="Kini R.M."/>
            <person name="Ribeiro J.M."/>
        </authorList>
    </citation>
    <scope>NUCLEOTIDE SEQUENCE</scope>
    <source>
        <tissue evidence="2">Salivary gland</tissue>
    </source>
</reference>
<keyword evidence="1" id="KW-1133">Transmembrane helix</keyword>
<sequence>MASSGHLLPTSEIGKRIRLLRFLLFFPFVFHVLLCQCSAPFMLSTDRNWCSKVSLVEACVKQALPDRVVFTLLPSQPCYQRLAVMRTKGTQNSEAPCVEVTREVASSSIGLRTRKQAVIALRMTIWGALAPTW</sequence>
<evidence type="ECO:0000256" key="1">
    <source>
        <dbReference type="SAM" id="Phobius"/>
    </source>
</evidence>
<evidence type="ECO:0000313" key="2">
    <source>
        <dbReference type="EMBL" id="JAA55695.1"/>
    </source>
</evidence>
<name>L7LV73_RHIPC</name>